<reference evidence="1" key="1">
    <citation type="submission" date="2020-08" db="EMBL/GenBank/DDBJ databases">
        <title>Genome sequencing and assembly of the red palm weevil Rhynchophorus ferrugineus.</title>
        <authorList>
            <person name="Dias G.B."/>
            <person name="Bergman C.M."/>
            <person name="Manee M."/>
        </authorList>
    </citation>
    <scope>NUCLEOTIDE SEQUENCE</scope>
    <source>
        <strain evidence="1">AA-2017</strain>
        <tissue evidence="1">Whole larva</tissue>
    </source>
</reference>
<accession>A0A834MJQ0</accession>
<comment type="caution">
    <text evidence="1">The sequence shown here is derived from an EMBL/GenBank/DDBJ whole genome shotgun (WGS) entry which is preliminary data.</text>
</comment>
<name>A0A834MJQ0_RHYFE</name>
<keyword evidence="2" id="KW-1185">Reference proteome</keyword>
<proteinExistence type="predicted"/>
<dbReference type="AlphaFoldDB" id="A0A834MJQ0"/>
<gene>
    <name evidence="1" type="ORF">GWI33_010402</name>
</gene>
<evidence type="ECO:0000313" key="1">
    <source>
        <dbReference type="EMBL" id="KAF7285611.1"/>
    </source>
</evidence>
<dbReference type="EMBL" id="JAACXV010000050">
    <property type="protein sequence ID" value="KAF7285611.1"/>
    <property type="molecule type" value="Genomic_DNA"/>
</dbReference>
<evidence type="ECO:0000313" key="2">
    <source>
        <dbReference type="Proteomes" id="UP000625711"/>
    </source>
</evidence>
<dbReference type="Proteomes" id="UP000625711">
    <property type="component" value="Unassembled WGS sequence"/>
</dbReference>
<sequence>MALEEHQSHSTCLRLGFAIGPALSEKCKACVTMTAKPKNRMTYRVSVLTKPISVCVVKLKLYYCFNGERTRTRLNTDVGPASVQTANAHTRNYRRFISFSSVHVSYAK</sequence>
<organism evidence="1 2">
    <name type="scientific">Rhynchophorus ferrugineus</name>
    <name type="common">Red palm weevil</name>
    <name type="synonym">Curculio ferrugineus</name>
    <dbReference type="NCBI Taxonomy" id="354439"/>
    <lineage>
        <taxon>Eukaryota</taxon>
        <taxon>Metazoa</taxon>
        <taxon>Ecdysozoa</taxon>
        <taxon>Arthropoda</taxon>
        <taxon>Hexapoda</taxon>
        <taxon>Insecta</taxon>
        <taxon>Pterygota</taxon>
        <taxon>Neoptera</taxon>
        <taxon>Endopterygota</taxon>
        <taxon>Coleoptera</taxon>
        <taxon>Polyphaga</taxon>
        <taxon>Cucujiformia</taxon>
        <taxon>Curculionidae</taxon>
        <taxon>Dryophthorinae</taxon>
        <taxon>Rhynchophorus</taxon>
    </lineage>
</organism>
<protein>
    <submittedName>
        <fullName evidence="1">Uncharacterized protein</fullName>
    </submittedName>
</protein>